<dbReference type="InterPro" id="IPR009908">
    <property type="entry name" value="Methylamine_util_MauE"/>
</dbReference>
<evidence type="ECO:0000256" key="4">
    <source>
        <dbReference type="ARBA" id="ARBA00023136"/>
    </source>
</evidence>
<name>A0A7X0IL39_9ACTN</name>
<organism evidence="7 8">
    <name type="scientific">Sphaerisporangium rubeum</name>
    <dbReference type="NCBI Taxonomy" id="321317"/>
    <lineage>
        <taxon>Bacteria</taxon>
        <taxon>Bacillati</taxon>
        <taxon>Actinomycetota</taxon>
        <taxon>Actinomycetes</taxon>
        <taxon>Streptosporangiales</taxon>
        <taxon>Streptosporangiaceae</taxon>
        <taxon>Sphaerisporangium</taxon>
    </lineage>
</organism>
<dbReference type="GO" id="GO:0030416">
    <property type="term" value="P:methylamine metabolic process"/>
    <property type="evidence" value="ECO:0007669"/>
    <property type="project" value="InterPro"/>
</dbReference>
<feature type="domain" description="Methylamine utilisation protein MauE" evidence="6">
    <location>
        <begin position="10"/>
        <end position="136"/>
    </location>
</feature>
<protein>
    <recommendedName>
        <fullName evidence="6">Methylamine utilisation protein MauE domain-containing protein</fullName>
    </recommendedName>
</protein>
<dbReference type="EMBL" id="JACHIU010000001">
    <property type="protein sequence ID" value="MBB6476903.1"/>
    <property type="molecule type" value="Genomic_DNA"/>
</dbReference>
<evidence type="ECO:0000256" key="1">
    <source>
        <dbReference type="ARBA" id="ARBA00004141"/>
    </source>
</evidence>
<feature type="transmembrane region" description="Helical" evidence="5">
    <location>
        <begin position="122"/>
        <end position="140"/>
    </location>
</feature>
<feature type="transmembrane region" description="Helical" evidence="5">
    <location>
        <begin position="78"/>
        <end position="95"/>
    </location>
</feature>
<dbReference type="Proteomes" id="UP000555564">
    <property type="component" value="Unassembled WGS sequence"/>
</dbReference>
<keyword evidence="2 5" id="KW-0812">Transmembrane</keyword>
<comment type="caution">
    <text evidence="7">The sequence shown here is derived from an EMBL/GenBank/DDBJ whole genome shotgun (WGS) entry which is preliminary data.</text>
</comment>
<dbReference type="Pfam" id="PF07291">
    <property type="entry name" value="MauE"/>
    <property type="match status" value="1"/>
</dbReference>
<gene>
    <name evidence="7" type="ORF">BJ992_006334</name>
</gene>
<evidence type="ECO:0000259" key="6">
    <source>
        <dbReference type="Pfam" id="PF07291"/>
    </source>
</evidence>
<proteinExistence type="predicted"/>
<dbReference type="GO" id="GO:0016020">
    <property type="term" value="C:membrane"/>
    <property type="evidence" value="ECO:0007669"/>
    <property type="project" value="UniProtKB-SubCell"/>
</dbReference>
<keyword evidence="3 5" id="KW-1133">Transmembrane helix</keyword>
<dbReference type="RefSeq" id="WP_184987239.1">
    <property type="nucleotide sequence ID" value="NZ_BAAALO010000006.1"/>
</dbReference>
<keyword evidence="8" id="KW-1185">Reference proteome</keyword>
<dbReference type="AlphaFoldDB" id="A0A7X0IL39"/>
<reference evidence="7 8" key="1">
    <citation type="submission" date="2020-08" db="EMBL/GenBank/DDBJ databases">
        <title>Sequencing the genomes of 1000 actinobacteria strains.</title>
        <authorList>
            <person name="Klenk H.-P."/>
        </authorList>
    </citation>
    <scope>NUCLEOTIDE SEQUENCE [LARGE SCALE GENOMIC DNA]</scope>
    <source>
        <strain evidence="7 8">DSM 44936</strain>
    </source>
</reference>
<sequence>MTAQTTLAGVALELLVLMLLLGGLAKLATAGERGQPGNLSRLGPGVLMPERWRRPFMIFCAAGEVVLAAGLLCTTWPPARWGTIAFFAVATYVLWELRRRRPDVGCGCFGDASSAPVGLRSIARASLLAGLAVVVTVVPVSGADVVAGFSPGLVMASAAGFAVLILLSPEMSEGIARVRHRAPCEQRPIAAGKALHRLRASGEWRAHAPLLVSAEPSDTWRELCWRFFVYPGRTADGTPAEVVFAVYLTGRRAPVRVGVMELEGNGMRESIGVSAVR</sequence>
<evidence type="ECO:0000313" key="8">
    <source>
        <dbReference type="Proteomes" id="UP000555564"/>
    </source>
</evidence>
<evidence type="ECO:0000313" key="7">
    <source>
        <dbReference type="EMBL" id="MBB6476903.1"/>
    </source>
</evidence>
<evidence type="ECO:0000256" key="2">
    <source>
        <dbReference type="ARBA" id="ARBA00022692"/>
    </source>
</evidence>
<accession>A0A7X0IL39</accession>
<evidence type="ECO:0000256" key="3">
    <source>
        <dbReference type="ARBA" id="ARBA00022989"/>
    </source>
</evidence>
<feature type="transmembrane region" description="Helical" evidence="5">
    <location>
        <begin position="6"/>
        <end position="25"/>
    </location>
</feature>
<feature type="transmembrane region" description="Helical" evidence="5">
    <location>
        <begin position="146"/>
        <end position="167"/>
    </location>
</feature>
<evidence type="ECO:0000256" key="5">
    <source>
        <dbReference type="SAM" id="Phobius"/>
    </source>
</evidence>
<keyword evidence="4 5" id="KW-0472">Membrane</keyword>
<comment type="subcellular location">
    <subcellularLocation>
        <location evidence="1">Membrane</location>
        <topology evidence="1">Multi-pass membrane protein</topology>
    </subcellularLocation>
</comment>